<dbReference type="InterPro" id="IPR046258">
    <property type="entry name" value="DUF6291"/>
</dbReference>
<dbReference type="AlphaFoldDB" id="A0A6N7WKT0"/>
<reference evidence="2 3" key="1">
    <citation type="submission" date="2019-08" db="EMBL/GenBank/DDBJ databases">
        <title>In-depth cultivation of the pig gut microbiome towards novel bacterial diversity and tailored functional studies.</title>
        <authorList>
            <person name="Wylensek D."/>
            <person name="Hitch T.C.A."/>
            <person name="Clavel T."/>
        </authorList>
    </citation>
    <scope>NUCLEOTIDE SEQUENCE [LARGE SCALE GENOMIC DNA]</scope>
    <source>
        <strain evidence="2 3">WCA-389-WT-23B</strain>
    </source>
</reference>
<dbReference type="Pfam" id="PF19808">
    <property type="entry name" value="DUF6291"/>
    <property type="match status" value="1"/>
</dbReference>
<evidence type="ECO:0000313" key="2">
    <source>
        <dbReference type="EMBL" id="MSS91293.1"/>
    </source>
</evidence>
<dbReference type="EMBL" id="VUMI01000061">
    <property type="protein sequence ID" value="MSS91293.1"/>
    <property type="molecule type" value="Genomic_DNA"/>
</dbReference>
<organism evidence="2 3">
    <name type="scientific">Eisenbergiella porci</name>
    <dbReference type="NCBI Taxonomy" id="2652274"/>
    <lineage>
        <taxon>Bacteria</taxon>
        <taxon>Bacillati</taxon>
        <taxon>Bacillota</taxon>
        <taxon>Clostridia</taxon>
        <taxon>Lachnospirales</taxon>
        <taxon>Lachnospiraceae</taxon>
        <taxon>Eisenbergiella</taxon>
    </lineage>
</organism>
<protein>
    <recommendedName>
        <fullName evidence="1">DUF6291 domain-containing protein</fullName>
    </recommendedName>
</protein>
<proteinExistence type="predicted"/>
<comment type="caution">
    <text evidence="2">The sequence shown here is derived from an EMBL/GenBank/DDBJ whole genome shotgun (WGS) entry which is preliminary data.</text>
</comment>
<evidence type="ECO:0000259" key="1">
    <source>
        <dbReference type="Pfam" id="PF19808"/>
    </source>
</evidence>
<accession>A0A6N7WKT0</accession>
<dbReference type="GeneID" id="86056180"/>
<feature type="domain" description="DUF6291" evidence="1">
    <location>
        <begin position="6"/>
        <end position="84"/>
    </location>
</feature>
<sequence>MEKKNSFVLYTDYRRQFDLLTDAELGQLIRAVMDYVDTGQPTDLPAGPQMAFAFISAQIDRDTKKYQEVVEKRRAAGSAGGKQKASNAKQNIAGLANASTCKQTVANLPDNVNDNDNVNDIKKKDTKVSKEKSFIPPTVENVREYCQEGGYRVDAECFVDFYASKGWLVGKTKMKDWKAAVRNWARNNRNEGHASKKATAADRYNRGIMKTEVDVDALERELLGGDN</sequence>
<gene>
    <name evidence="2" type="ORF">FYJ45_24570</name>
</gene>
<dbReference type="Proteomes" id="UP000436047">
    <property type="component" value="Unassembled WGS sequence"/>
</dbReference>
<dbReference type="RefSeq" id="WP_154467630.1">
    <property type="nucleotide sequence ID" value="NZ_VUMI01000061.1"/>
</dbReference>
<name>A0A6N7WKT0_9FIRM</name>
<keyword evidence="3" id="KW-1185">Reference proteome</keyword>
<evidence type="ECO:0000313" key="3">
    <source>
        <dbReference type="Proteomes" id="UP000436047"/>
    </source>
</evidence>